<feature type="region of interest" description="Disordered" evidence="1">
    <location>
        <begin position="93"/>
        <end position="118"/>
    </location>
</feature>
<keyword evidence="3" id="KW-1185">Reference proteome</keyword>
<gene>
    <name evidence="2" type="ORF">BDP55DRAFT_636212</name>
</gene>
<evidence type="ECO:0000313" key="2">
    <source>
        <dbReference type="EMBL" id="KAK1670991.1"/>
    </source>
</evidence>
<dbReference type="Proteomes" id="UP001224890">
    <property type="component" value="Unassembled WGS sequence"/>
</dbReference>
<comment type="caution">
    <text evidence="2">The sequence shown here is derived from an EMBL/GenBank/DDBJ whole genome shotgun (WGS) entry which is preliminary data.</text>
</comment>
<sequence length="161" mass="17966">MSSAETCTRRDVQEHLHGTGYNQRTRAYSNQELAPSRLKYVEFPDQQYDADSGTTFLTNAQPAPRERRDGTAHRSRMLSNFHVQFDQMQTNVNAASSNGTPYKPCDPISSRTKKPSETIISRERLPSPTGNLITRRFSCNSRGFAVVVSADPSPPTLASSR</sequence>
<feature type="region of interest" description="Disordered" evidence="1">
    <location>
        <begin position="1"/>
        <end position="30"/>
    </location>
</feature>
<dbReference type="AlphaFoldDB" id="A0AAJ0ABQ5"/>
<feature type="compositionally biased region" description="Polar residues" evidence="1">
    <location>
        <begin position="20"/>
        <end position="30"/>
    </location>
</feature>
<feature type="compositionally biased region" description="Basic and acidic residues" evidence="1">
    <location>
        <begin position="7"/>
        <end position="17"/>
    </location>
</feature>
<name>A0AAJ0ABQ5_9PEZI</name>
<feature type="region of interest" description="Disordered" evidence="1">
    <location>
        <begin position="53"/>
        <end position="72"/>
    </location>
</feature>
<dbReference type="EMBL" id="JAHMHR010000051">
    <property type="protein sequence ID" value="KAK1670991.1"/>
    <property type="molecule type" value="Genomic_DNA"/>
</dbReference>
<dbReference type="RefSeq" id="XP_060424994.1">
    <property type="nucleotide sequence ID" value="XM_060572859.1"/>
</dbReference>
<dbReference type="GeneID" id="85457385"/>
<accession>A0AAJ0ABQ5</accession>
<organism evidence="2 3">
    <name type="scientific">Colletotrichum godetiae</name>
    <dbReference type="NCBI Taxonomy" id="1209918"/>
    <lineage>
        <taxon>Eukaryota</taxon>
        <taxon>Fungi</taxon>
        <taxon>Dikarya</taxon>
        <taxon>Ascomycota</taxon>
        <taxon>Pezizomycotina</taxon>
        <taxon>Sordariomycetes</taxon>
        <taxon>Hypocreomycetidae</taxon>
        <taxon>Glomerellales</taxon>
        <taxon>Glomerellaceae</taxon>
        <taxon>Colletotrichum</taxon>
        <taxon>Colletotrichum acutatum species complex</taxon>
    </lineage>
</organism>
<evidence type="ECO:0000256" key="1">
    <source>
        <dbReference type="SAM" id="MobiDB-lite"/>
    </source>
</evidence>
<evidence type="ECO:0000313" key="3">
    <source>
        <dbReference type="Proteomes" id="UP001224890"/>
    </source>
</evidence>
<proteinExistence type="predicted"/>
<protein>
    <submittedName>
        <fullName evidence="2">Uncharacterized protein</fullName>
    </submittedName>
</protein>
<reference evidence="2" key="1">
    <citation type="submission" date="2021-06" db="EMBL/GenBank/DDBJ databases">
        <title>Comparative genomics, transcriptomics and evolutionary studies reveal genomic signatures of adaptation to plant cell wall in hemibiotrophic fungi.</title>
        <authorList>
            <consortium name="DOE Joint Genome Institute"/>
            <person name="Baroncelli R."/>
            <person name="Diaz J.F."/>
            <person name="Benocci T."/>
            <person name="Peng M."/>
            <person name="Battaglia E."/>
            <person name="Haridas S."/>
            <person name="Andreopoulos W."/>
            <person name="Labutti K."/>
            <person name="Pangilinan J."/>
            <person name="Floch G.L."/>
            <person name="Makela M.R."/>
            <person name="Henrissat B."/>
            <person name="Grigoriev I.V."/>
            <person name="Crouch J.A."/>
            <person name="De Vries R.P."/>
            <person name="Sukno S.A."/>
            <person name="Thon M.R."/>
        </authorList>
    </citation>
    <scope>NUCLEOTIDE SEQUENCE</scope>
    <source>
        <strain evidence="2">CBS 193.32</strain>
    </source>
</reference>